<evidence type="ECO:0000259" key="3">
    <source>
        <dbReference type="Pfam" id="PF09347"/>
    </source>
</evidence>
<dbReference type="InterPro" id="IPR028896">
    <property type="entry name" value="GcvT/YgfZ/DmdA"/>
</dbReference>
<keyword evidence="4" id="KW-0808">Transferase</keyword>
<dbReference type="GO" id="GO:0004047">
    <property type="term" value="F:aminomethyltransferase activity"/>
    <property type="evidence" value="ECO:0007669"/>
    <property type="project" value="UniProtKB-EC"/>
</dbReference>
<dbReference type="InterPro" id="IPR006222">
    <property type="entry name" value="GCVT_N"/>
</dbReference>
<evidence type="ECO:0000259" key="1">
    <source>
        <dbReference type="Pfam" id="PF01571"/>
    </source>
</evidence>
<dbReference type="PANTHER" id="PTHR43757">
    <property type="entry name" value="AMINOMETHYLTRANSFERASE"/>
    <property type="match status" value="1"/>
</dbReference>
<dbReference type="InterPro" id="IPR018959">
    <property type="entry name" value="DUF1989"/>
</dbReference>
<evidence type="ECO:0000259" key="2">
    <source>
        <dbReference type="Pfam" id="PF08669"/>
    </source>
</evidence>
<name>A0A378TAF4_9MYCO</name>
<evidence type="ECO:0000313" key="4">
    <source>
        <dbReference type="EMBL" id="STZ57812.1"/>
    </source>
</evidence>
<sequence>MTLAAPALETYRVQPGSITAIRVHPGDHLDVIDQFGRQPAELTVLSSNPGAVPGAPADAPATVLQRLVPGDEEDGYAARRILGMVASYGVVADEARATRLFDGHTRAGALVGFDVDDDAVLLLAAPAVPMQIDSLEPNPPSELWVHLRRADPTRMGPVELPAPLAEPLLDMRIDASTALDYQVKAGQFIQIIDVEGRQCSDFLAFDARALQDGREFGLDATTTRTIVGSAYPQPGLRGKFFDARGAALVEVVRDTVGRHDTFGLACNAKYYEDMGYPGHINCTDNFNAALSTYGVRRRTGWPALNLFYNTAFDAAHQLVMDEPWSRAGDYVLLRATADLVCASSACPDDIDPANGWIPTDIHVRVYDSTRRFSVALGHRVTPDAETVLTKKTAFASRTEPLTRHFTEYAGYWLPSTFEAHGAQQEYWACRERAAVMDLSALRKYEVLGPDAEALLQWALTRDVRRLSQGQVVYSAMCTDTGGMMDDCTLFRLGDNNFRFVGGDPYDGEWLREQAARRGLSQVWIKDSSDHLHNIAVQGPASRDLLADVIWTPPTQPTLRELGWFRFLIGRLGGPAGPPVLVSRTGYTGELGYEVWAHPRDAAAAWDAVWAAGAPHGLLPLGLDALEMLRVEAGLVAKGTEFDDQTDPWEAGVGFTVPLKSKAHDFLGREALIERKAHPQRVLVGLRMEGNDTVGHGDCVHLGRSQVGVVTSGVRSPVLSASIALCRMAIQHADIGTTVEIGKLDGHRKRLPATVVRFPFYDPDKTRPRS</sequence>
<dbReference type="GO" id="GO:0005829">
    <property type="term" value="C:cytosol"/>
    <property type="evidence" value="ECO:0007669"/>
    <property type="project" value="TreeGrafter"/>
</dbReference>
<organism evidence="4 5">
    <name type="scientific">Mycolicibacterium tokaiense</name>
    <dbReference type="NCBI Taxonomy" id="39695"/>
    <lineage>
        <taxon>Bacteria</taxon>
        <taxon>Bacillati</taxon>
        <taxon>Actinomycetota</taxon>
        <taxon>Actinomycetes</taxon>
        <taxon>Mycobacteriales</taxon>
        <taxon>Mycobacteriaceae</taxon>
        <taxon>Mycolicibacterium</taxon>
    </lineage>
</organism>
<dbReference type="Pfam" id="PF09347">
    <property type="entry name" value="DUF1989"/>
    <property type="match status" value="1"/>
</dbReference>
<dbReference type="PANTHER" id="PTHR43757:SF2">
    <property type="entry name" value="AMINOMETHYLTRANSFERASE, MITOCHONDRIAL"/>
    <property type="match status" value="1"/>
</dbReference>
<proteinExistence type="predicted"/>
<feature type="domain" description="DUF1989" evidence="3">
    <location>
        <begin position="173"/>
        <end position="340"/>
    </location>
</feature>
<dbReference type="Pfam" id="PF08669">
    <property type="entry name" value="GCV_T_C"/>
    <property type="match status" value="1"/>
</dbReference>
<protein>
    <submittedName>
        <fullName evidence="4">Glycine cleavage T protein (Aminomethyl transferase)</fullName>
        <ecNumber evidence="4">2.1.2.10</ecNumber>
    </submittedName>
</protein>
<dbReference type="Pfam" id="PF01571">
    <property type="entry name" value="GCV_T"/>
    <property type="match status" value="1"/>
</dbReference>
<dbReference type="EC" id="2.1.2.10" evidence="4"/>
<keyword evidence="5" id="KW-1185">Reference proteome</keyword>
<dbReference type="InterPro" id="IPR027266">
    <property type="entry name" value="TrmE/GcvT-like"/>
</dbReference>
<dbReference type="EMBL" id="UGQT01000001">
    <property type="protein sequence ID" value="STZ57812.1"/>
    <property type="molecule type" value="Genomic_DNA"/>
</dbReference>
<reference evidence="4 5" key="1">
    <citation type="submission" date="2018-06" db="EMBL/GenBank/DDBJ databases">
        <authorList>
            <consortium name="Pathogen Informatics"/>
            <person name="Doyle S."/>
        </authorList>
    </citation>
    <scope>NUCLEOTIDE SEQUENCE [LARGE SCALE GENOMIC DNA]</scope>
    <source>
        <strain evidence="4 5">NCTC10821</strain>
    </source>
</reference>
<dbReference type="RefSeq" id="WP_232067902.1">
    <property type="nucleotide sequence ID" value="NZ_AP022600.1"/>
</dbReference>
<dbReference type="AlphaFoldDB" id="A0A378TAF4"/>
<evidence type="ECO:0000313" key="5">
    <source>
        <dbReference type="Proteomes" id="UP000254978"/>
    </source>
</evidence>
<dbReference type="InterPro" id="IPR013977">
    <property type="entry name" value="GcvT_C"/>
</dbReference>
<feature type="domain" description="GCVT N-terminal" evidence="1">
    <location>
        <begin position="404"/>
        <end position="659"/>
    </location>
</feature>
<accession>A0A378TAF4</accession>
<dbReference type="Gene3D" id="3.30.1360.120">
    <property type="entry name" value="Probable tRNA modification gtpase trme, domain 1"/>
    <property type="match status" value="1"/>
</dbReference>
<dbReference type="SUPFAM" id="SSF101790">
    <property type="entry name" value="Aminomethyltransferase beta-barrel domain"/>
    <property type="match status" value="1"/>
</dbReference>
<dbReference type="Proteomes" id="UP000254978">
    <property type="component" value="Unassembled WGS sequence"/>
</dbReference>
<feature type="domain" description="Aminomethyltransferase C-terminal" evidence="2">
    <location>
        <begin position="680"/>
        <end position="761"/>
    </location>
</feature>
<dbReference type="InterPro" id="IPR029043">
    <property type="entry name" value="GcvT/YgfZ_C"/>
</dbReference>
<dbReference type="SUPFAM" id="SSF103025">
    <property type="entry name" value="Folate-binding domain"/>
    <property type="match status" value="1"/>
</dbReference>
<gene>
    <name evidence="4" type="primary">gcvT_1</name>
    <name evidence="4" type="ORF">NCTC10821_01316</name>
</gene>